<dbReference type="AlphaFoldDB" id="W4SFS1"/>
<comment type="subcellular location">
    <subcellularLocation>
        <location evidence="1">Cell membrane</location>
        <topology evidence="1">Multi-pass membrane protein</topology>
    </subcellularLocation>
</comment>
<evidence type="ECO:0000256" key="6">
    <source>
        <dbReference type="SAM" id="Phobius"/>
    </source>
</evidence>
<reference evidence="8 9" key="1">
    <citation type="submission" date="2014-01" db="EMBL/GenBank/DDBJ databases">
        <title>Genome sequence and analysis of Xanthomonas arboricola pv. pruni.</title>
        <authorList>
            <person name="Fujikawa T."/>
            <person name="Nakazono-Nagaoka E."/>
        </authorList>
    </citation>
    <scope>NUCLEOTIDE SEQUENCE [LARGE SCALE GENOMIC DNA]</scope>
    <source>
        <strain evidence="9">MAFF 301420</strain>
    </source>
</reference>
<feature type="transmembrane region" description="Helical" evidence="6">
    <location>
        <begin position="20"/>
        <end position="41"/>
    </location>
</feature>
<dbReference type="Proteomes" id="UP000019084">
    <property type="component" value="Unassembled WGS sequence"/>
</dbReference>
<evidence type="ECO:0000313" key="9">
    <source>
        <dbReference type="Proteomes" id="UP000019084"/>
    </source>
</evidence>
<evidence type="ECO:0000256" key="2">
    <source>
        <dbReference type="ARBA" id="ARBA00022475"/>
    </source>
</evidence>
<keyword evidence="5 6" id="KW-0472">Membrane</keyword>
<feature type="domain" description="Single Cache" evidence="7">
    <location>
        <begin position="43"/>
        <end position="136"/>
    </location>
</feature>
<dbReference type="Pfam" id="PF17200">
    <property type="entry name" value="sCache_2"/>
    <property type="match status" value="1"/>
</dbReference>
<gene>
    <name evidence="8" type="ORF">XPR_2001</name>
</gene>
<keyword evidence="4 6" id="KW-1133">Transmembrane helix</keyword>
<evidence type="ECO:0000256" key="1">
    <source>
        <dbReference type="ARBA" id="ARBA00004651"/>
    </source>
</evidence>
<dbReference type="GO" id="GO:0005886">
    <property type="term" value="C:plasma membrane"/>
    <property type="evidence" value="ECO:0007669"/>
    <property type="project" value="UniProtKB-SubCell"/>
</dbReference>
<evidence type="ECO:0000256" key="5">
    <source>
        <dbReference type="ARBA" id="ARBA00023136"/>
    </source>
</evidence>
<comment type="caution">
    <text evidence="8">The sequence shown here is derived from an EMBL/GenBank/DDBJ whole genome shotgun (WGS) entry which is preliminary data.</text>
</comment>
<dbReference type="InterPro" id="IPR033480">
    <property type="entry name" value="sCache_2"/>
</dbReference>
<evidence type="ECO:0000259" key="7">
    <source>
        <dbReference type="SMART" id="SM01049"/>
    </source>
</evidence>
<keyword evidence="2" id="KW-1003">Cell membrane</keyword>
<evidence type="ECO:0000256" key="4">
    <source>
        <dbReference type="ARBA" id="ARBA00022989"/>
    </source>
</evidence>
<dbReference type="SMART" id="SM01049">
    <property type="entry name" value="Cache_2"/>
    <property type="match status" value="1"/>
</dbReference>
<keyword evidence="3 6" id="KW-0812">Transmembrane</keyword>
<protein>
    <submittedName>
        <fullName evidence="8">Methyl-accepting chemotaxis protein</fullName>
    </submittedName>
</protein>
<dbReference type="EMBL" id="BAVC01000175">
    <property type="protein sequence ID" value="GAE55366.1"/>
    <property type="molecule type" value="Genomic_DNA"/>
</dbReference>
<organism evidence="8 9">
    <name type="scientific">Xanthomonas arboricola pv. pruni MAFF 301420</name>
    <dbReference type="NCBI Taxonomy" id="1418095"/>
    <lineage>
        <taxon>Bacteria</taxon>
        <taxon>Pseudomonadati</taxon>
        <taxon>Pseudomonadota</taxon>
        <taxon>Gammaproteobacteria</taxon>
        <taxon>Lysobacterales</taxon>
        <taxon>Lysobacteraceae</taxon>
        <taxon>Xanthomonas</taxon>
    </lineage>
</organism>
<evidence type="ECO:0000313" key="8">
    <source>
        <dbReference type="EMBL" id="GAE55366.1"/>
    </source>
</evidence>
<dbReference type="Gene3D" id="3.30.450.20">
    <property type="entry name" value="PAS domain"/>
    <property type="match status" value="1"/>
</dbReference>
<accession>W4SFS1</accession>
<sequence length="208" mass="23563">MPVVSLLRRHVANLPLTRKFVLLCSLLTVGVILLAVAAARLQYLDLIEARKLSVKTEVEMGLTVMQHYADKAKAGELTVEQAKEAARTTLADMRTNDGVDYFFIVDPQMRILMHPKRAVGTDMSDYKSDAGQYVYRDIKTAIERGDGFSYYDAPKPGKQEQLPKISYAKTFPAWNWVLVMGVYAEDIQVQAWGFTRTLTLIGGAWWRW</sequence>
<proteinExistence type="predicted"/>
<name>W4SFS1_9XANT</name>
<evidence type="ECO:0000256" key="3">
    <source>
        <dbReference type="ARBA" id="ARBA00022692"/>
    </source>
</evidence>